<comment type="similarity">
    <text evidence="1">Belongs to the ROK (NagC/XylR) family.</text>
</comment>
<protein>
    <submittedName>
        <fullName evidence="3">ROK family transcriptional regulator</fullName>
    </submittedName>
</protein>
<gene>
    <name evidence="3" type="ORF">GCM10023322_35150</name>
</gene>
<dbReference type="RefSeq" id="WP_345630834.1">
    <property type="nucleotide sequence ID" value="NZ_BAABJQ010000009.1"/>
</dbReference>
<dbReference type="Gene3D" id="3.30.420.40">
    <property type="match status" value="2"/>
</dbReference>
<dbReference type="Gene3D" id="1.10.10.10">
    <property type="entry name" value="Winged helix-like DNA-binding domain superfamily/Winged helix DNA-binding domain"/>
    <property type="match status" value="1"/>
</dbReference>
<name>A0ABP9RU58_9ACTN</name>
<dbReference type="Proteomes" id="UP001501570">
    <property type="component" value="Unassembled WGS sequence"/>
</dbReference>
<evidence type="ECO:0000256" key="1">
    <source>
        <dbReference type="ARBA" id="ARBA00006479"/>
    </source>
</evidence>
<dbReference type="InterPro" id="IPR049874">
    <property type="entry name" value="ROK_cs"/>
</dbReference>
<organism evidence="3 4">
    <name type="scientific">Rugosimonospora acidiphila</name>
    <dbReference type="NCBI Taxonomy" id="556531"/>
    <lineage>
        <taxon>Bacteria</taxon>
        <taxon>Bacillati</taxon>
        <taxon>Actinomycetota</taxon>
        <taxon>Actinomycetes</taxon>
        <taxon>Micromonosporales</taxon>
        <taxon>Micromonosporaceae</taxon>
        <taxon>Rugosimonospora</taxon>
    </lineage>
</organism>
<dbReference type="PANTHER" id="PTHR18964">
    <property type="entry name" value="ROK (REPRESSOR, ORF, KINASE) FAMILY"/>
    <property type="match status" value="1"/>
</dbReference>
<keyword evidence="4" id="KW-1185">Reference proteome</keyword>
<dbReference type="SUPFAM" id="SSF46785">
    <property type="entry name" value="Winged helix' DNA-binding domain"/>
    <property type="match status" value="1"/>
</dbReference>
<dbReference type="PANTHER" id="PTHR18964:SF173">
    <property type="entry name" value="GLUCOKINASE"/>
    <property type="match status" value="1"/>
</dbReference>
<dbReference type="Pfam" id="PF00480">
    <property type="entry name" value="ROK"/>
    <property type="match status" value="1"/>
</dbReference>
<evidence type="ECO:0000313" key="3">
    <source>
        <dbReference type="EMBL" id="GAA5187233.1"/>
    </source>
</evidence>
<comment type="caution">
    <text evidence="3">The sequence shown here is derived from an EMBL/GenBank/DDBJ whole genome shotgun (WGS) entry which is preliminary data.</text>
</comment>
<dbReference type="InterPro" id="IPR036390">
    <property type="entry name" value="WH_DNA-bd_sf"/>
</dbReference>
<evidence type="ECO:0000313" key="4">
    <source>
        <dbReference type="Proteomes" id="UP001501570"/>
    </source>
</evidence>
<reference evidence="4" key="1">
    <citation type="journal article" date="2019" name="Int. J. Syst. Evol. Microbiol.">
        <title>The Global Catalogue of Microorganisms (GCM) 10K type strain sequencing project: providing services to taxonomists for standard genome sequencing and annotation.</title>
        <authorList>
            <consortium name="The Broad Institute Genomics Platform"/>
            <consortium name="The Broad Institute Genome Sequencing Center for Infectious Disease"/>
            <person name="Wu L."/>
            <person name="Ma J."/>
        </authorList>
    </citation>
    <scope>NUCLEOTIDE SEQUENCE [LARGE SCALE GENOMIC DNA]</scope>
    <source>
        <strain evidence="4">JCM 18304</strain>
    </source>
</reference>
<proteinExistence type="inferred from homology"/>
<dbReference type="InterPro" id="IPR043129">
    <property type="entry name" value="ATPase_NBD"/>
</dbReference>
<evidence type="ECO:0000256" key="2">
    <source>
        <dbReference type="SAM" id="MobiDB-lite"/>
    </source>
</evidence>
<dbReference type="SUPFAM" id="SSF53067">
    <property type="entry name" value="Actin-like ATPase domain"/>
    <property type="match status" value="1"/>
</dbReference>
<accession>A0ABP9RU58</accession>
<dbReference type="InterPro" id="IPR036388">
    <property type="entry name" value="WH-like_DNA-bd_sf"/>
</dbReference>
<dbReference type="EMBL" id="BAABJQ010000009">
    <property type="protein sequence ID" value="GAA5187233.1"/>
    <property type="molecule type" value="Genomic_DNA"/>
</dbReference>
<dbReference type="PROSITE" id="PS01125">
    <property type="entry name" value="ROK"/>
    <property type="match status" value="1"/>
</dbReference>
<feature type="region of interest" description="Disordered" evidence="2">
    <location>
        <begin position="1"/>
        <end position="25"/>
    </location>
</feature>
<sequence length="404" mass="41477">MTTNLDPGGRTADLTAVPARRRTGRATGGQIMQALMRYGPMTRARLCEVTGLSRTTVWGLVSELLAEAAIVEGEGVAGPNGGRRASLLWVAPSTGAVIGIDFGRTHVRAVLADLTGAVLAQRASTVAEVDEFAEESLSVAVGFVNDMLAESGIGKDLVRQVVVGLPAPINRATGTFTQGRILNGWTGVVPREVLETRLGMPVAIENNANLGALAEARIGSASGAEDLVYVKLSSGVGAGLVLGGRLYRGAAGIAGEIGHILVDEDGAVCWCGSRGCLDTRVSGRRILELLQPTASVPLSLAAVVDLVKSGDPFARRIVSDAGRILGRAIADLCTNLNPGALVIGGVLSGCGDVLLQPIVESLNRYAQPATTAMMKVTVSALGTSAEVMGAACMATDLCRADLAG</sequence>
<dbReference type="InterPro" id="IPR000600">
    <property type="entry name" value="ROK"/>
</dbReference>